<comment type="caution">
    <text evidence="1">The sequence shown here is derived from an EMBL/GenBank/DDBJ whole genome shotgun (WGS) entry which is preliminary data.</text>
</comment>
<reference evidence="2" key="1">
    <citation type="submission" date="2015-03" db="EMBL/GenBank/DDBJ databases">
        <authorList>
            <consortium name="Pathogen Informatics"/>
        </authorList>
    </citation>
    <scope>NUCLEOTIDE SEQUENCE [LARGE SCALE GENOMIC DNA]</scope>
    <source>
        <strain evidence="2">N09902308</strain>
    </source>
</reference>
<dbReference type="AlphaFoldDB" id="A0A916LCL4"/>
<evidence type="ECO:0000313" key="1">
    <source>
        <dbReference type="EMBL" id="COY69733.1"/>
    </source>
</evidence>
<proteinExistence type="predicted"/>
<protein>
    <submittedName>
        <fullName evidence="1">Uncharacterized protein</fullName>
    </submittedName>
</protein>
<dbReference type="EMBL" id="CSBK01001461">
    <property type="protein sequence ID" value="COY69733.1"/>
    <property type="molecule type" value="Genomic_DNA"/>
</dbReference>
<accession>A0A916LCL4</accession>
<sequence>MSTVLPLLCSCTKACDSRSLGPSSILRSLGSGVGLPRS</sequence>
<dbReference type="Proteomes" id="UP000039021">
    <property type="component" value="Unassembled WGS sequence"/>
</dbReference>
<gene>
    <name evidence="1" type="ORF">ERS007739_02984</name>
</gene>
<organism evidence="1 2">
    <name type="scientific">Mycobacterium tuberculosis</name>
    <dbReference type="NCBI Taxonomy" id="1773"/>
    <lineage>
        <taxon>Bacteria</taxon>
        <taxon>Bacillati</taxon>
        <taxon>Actinomycetota</taxon>
        <taxon>Actinomycetes</taxon>
        <taxon>Mycobacteriales</taxon>
        <taxon>Mycobacteriaceae</taxon>
        <taxon>Mycobacterium</taxon>
        <taxon>Mycobacterium tuberculosis complex</taxon>
    </lineage>
</organism>
<name>A0A916LCL4_MYCTX</name>
<evidence type="ECO:0000313" key="2">
    <source>
        <dbReference type="Proteomes" id="UP000039021"/>
    </source>
</evidence>